<evidence type="ECO:0000256" key="1">
    <source>
        <dbReference type="SAM" id="Phobius"/>
    </source>
</evidence>
<dbReference type="EMBL" id="LN831302">
    <property type="protein sequence ID" value="CQH45665.1"/>
    <property type="molecule type" value="Genomic_DNA"/>
</dbReference>
<evidence type="ECO:0000313" key="3">
    <source>
        <dbReference type="Proteomes" id="UP000066737"/>
    </source>
</evidence>
<dbReference type="Pfam" id="PF24287">
    <property type="entry name" value="DUF7475"/>
    <property type="match status" value="1"/>
</dbReference>
<keyword evidence="1" id="KW-0472">Membrane</keyword>
<feature type="transmembrane region" description="Helical" evidence="1">
    <location>
        <begin position="55"/>
        <end position="75"/>
    </location>
</feature>
<organism evidence="2 3">
    <name type="scientific">Halobacterium hubeiense</name>
    <dbReference type="NCBI Taxonomy" id="1407499"/>
    <lineage>
        <taxon>Archaea</taxon>
        <taxon>Methanobacteriati</taxon>
        <taxon>Methanobacteriota</taxon>
        <taxon>Stenosarchaea group</taxon>
        <taxon>Halobacteria</taxon>
        <taxon>Halobacteriales</taxon>
        <taxon>Halobacteriaceae</taxon>
        <taxon>Halobacterium</taxon>
    </lineage>
</organism>
<dbReference type="AlphaFoldDB" id="A0A0U5GYA3"/>
<keyword evidence="1" id="KW-1133">Transmembrane helix</keyword>
<name>A0A0U5GYA3_9EURY</name>
<dbReference type="KEGG" id="hhb:Hhub_1157"/>
<feature type="transmembrane region" description="Helical" evidence="1">
    <location>
        <begin position="121"/>
        <end position="140"/>
    </location>
</feature>
<evidence type="ECO:0000313" key="2">
    <source>
        <dbReference type="EMBL" id="CQH45665.1"/>
    </source>
</evidence>
<accession>A0A0U5GYA3</accession>
<dbReference type="Proteomes" id="UP000066737">
    <property type="component" value="Chromosome I"/>
</dbReference>
<protein>
    <submittedName>
        <fullName evidence="2">Uncharacterized protein</fullName>
    </submittedName>
</protein>
<keyword evidence="3" id="KW-1185">Reference proteome</keyword>
<feature type="transmembrane region" description="Helical" evidence="1">
    <location>
        <begin position="82"/>
        <end position="101"/>
    </location>
</feature>
<proteinExistence type="predicted"/>
<feature type="transmembrane region" description="Helical" evidence="1">
    <location>
        <begin position="25"/>
        <end position="49"/>
    </location>
</feature>
<sequence length="143" mass="15515">MGNMSDLGTNTTGRSSDLISLPDSLIGYLANDLAVITGIIHLLLAPQFYGFSQTLGILFALNGLGFLGGVGLYLTRYWRRELYLVAAAYAFVTILSFFFYGGFEGFLSAFYMQGSLNWNALGAKLAEALFVVCSLALYTTSET</sequence>
<dbReference type="InterPro" id="IPR055898">
    <property type="entry name" value="DUF7475"/>
</dbReference>
<dbReference type="STRING" id="1407499.HHUB_1157"/>
<keyword evidence="1" id="KW-0812">Transmembrane</keyword>
<reference evidence="3" key="1">
    <citation type="journal article" date="2016" name="Environ. Microbiol.">
        <title>The complete genome of a viable archaeum isolated from 123-million-year-old rock salt.</title>
        <authorList>
            <person name="Jaakkola S.T."/>
            <person name="Pfeiffer F."/>
            <person name="Ravantti J.J."/>
            <person name="Guo Q."/>
            <person name="Liu Y."/>
            <person name="Chen X."/>
            <person name="Ma H."/>
            <person name="Yang C."/>
            <person name="Oksanen H.M."/>
            <person name="Bamford D.H."/>
        </authorList>
    </citation>
    <scope>NUCLEOTIDE SEQUENCE</scope>
    <source>
        <strain evidence="3">JI20-1</strain>
    </source>
</reference>
<gene>
    <name evidence="2" type="ORF">HHUB_1157</name>
</gene>